<keyword evidence="1" id="KW-0472">Membrane</keyword>
<reference evidence="3" key="1">
    <citation type="submission" date="2016-10" db="EMBL/GenBank/DDBJ databases">
        <authorList>
            <person name="Varghese N."/>
            <person name="Submissions S."/>
        </authorList>
    </citation>
    <scope>NUCLEOTIDE SEQUENCE [LARGE SCALE GENOMIC DNA]</scope>
    <source>
        <strain evidence="3">LMG 26416</strain>
    </source>
</reference>
<keyword evidence="1" id="KW-0812">Transmembrane</keyword>
<keyword evidence="2" id="KW-0645">Protease</keyword>
<feature type="transmembrane region" description="Helical" evidence="1">
    <location>
        <begin position="49"/>
        <end position="65"/>
    </location>
</feature>
<dbReference type="Proteomes" id="UP000199120">
    <property type="component" value="Unassembled WGS sequence"/>
</dbReference>
<dbReference type="OrthoDB" id="5654021at2"/>
<dbReference type="AlphaFoldDB" id="A0A1H7NDS7"/>
<keyword evidence="2" id="KW-0378">Hydrolase</keyword>
<protein>
    <submittedName>
        <fullName evidence="2">Membrane protein implicated in regulation of membrane protease activity</fullName>
    </submittedName>
</protein>
<name>A0A1H7NDS7_9BURK</name>
<dbReference type="STRING" id="416943.SAMN05445871_1684"/>
<evidence type="ECO:0000313" key="2">
    <source>
        <dbReference type="EMBL" id="SEL21604.1"/>
    </source>
</evidence>
<accession>A0A1H7NDS7</accession>
<feature type="transmembrane region" description="Helical" evidence="1">
    <location>
        <begin position="6"/>
        <end position="21"/>
    </location>
</feature>
<evidence type="ECO:0000256" key="1">
    <source>
        <dbReference type="SAM" id="Phobius"/>
    </source>
</evidence>
<organism evidence="2 3">
    <name type="scientific">Paraburkholderia caballeronis</name>
    <dbReference type="NCBI Taxonomy" id="416943"/>
    <lineage>
        <taxon>Bacteria</taxon>
        <taxon>Pseudomonadati</taxon>
        <taxon>Pseudomonadota</taxon>
        <taxon>Betaproteobacteria</taxon>
        <taxon>Burkholderiales</taxon>
        <taxon>Burkholderiaceae</taxon>
        <taxon>Paraburkholderia</taxon>
    </lineage>
</organism>
<proteinExistence type="predicted"/>
<dbReference type="EMBL" id="FOAJ01000005">
    <property type="protein sequence ID" value="SEL21604.1"/>
    <property type="molecule type" value="Genomic_DNA"/>
</dbReference>
<keyword evidence="3" id="KW-1185">Reference proteome</keyword>
<dbReference type="GO" id="GO:0008233">
    <property type="term" value="F:peptidase activity"/>
    <property type="evidence" value="ECO:0007669"/>
    <property type="project" value="UniProtKB-KW"/>
</dbReference>
<evidence type="ECO:0000313" key="3">
    <source>
        <dbReference type="Proteomes" id="UP000199120"/>
    </source>
</evidence>
<gene>
    <name evidence="2" type="ORF">SAMN05192542_105458</name>
</gene>
<sequence length="153" mass="16549">MGPHGLFWWVGAGVLVIAELMTGTFYLLMIALGFVAGLIAYAFDAPLDLQLAIAAAVAFVALLVLRRVRFSRRRRGLDVSRDPDVNLDIGSTLTVSGWHDGRSRAMYRGAEWDVELAPGEPDDAPLYEITALRGNSLIVAAKKPPRTAGARDA</sequence>
<keyword evidence="1" id="KW-1133">Transmembrane helix</keyword>
<dbReference type="RefSeq" id="WP_090543930.1">
    <property type="nucleotide sequence ID" value="NZ_FNSR01000001.1"/>
</dbReference>
<dbReference type="GO" id="GO:0006508">
    <property type="term" value="P:proteolysis"/>
    <property type="evidence" value="ECO:0007669"/>
    <property type="project" value="UniProtKB-KW"/>
</dbReference>